<organism evidence="2 3">
    <name type="scientific">Solanum commersonii</name>
    <name type="common">Commerson's wild potato</name>
    <name type="synonym">Commerson's nightshade</name>
    <dbReference type="NCBI Taxonomy" id="4109"/>
    <lineage>
        <taxon>Eukaryota</taxon>
        <taxon>Viridiplantae</taxon>
        <taxon>Streptophyta</taxon>
        <taxon>Embryophyta</taxon>
        <taxon>Tracheophyta</taxon>
        <taxon>Spermatophyta</taxon>
        <taxon>Magnoliopsida</taxon>
        <taxon>eudicotyledons</taxon>
        <taxon>Gunneridae</taxon>
        <taxon>Pentapetalae</taxon>
        <taxon>asterids</taxon>
        <taxon>lamiids</taxon>
        <taxon>Solanales</taxon>
        <taxon>Solanaceae</taxon>
        <taxon>Solanoideae</taxon>
        <taxon>Solaneae</taxon>
        <taxon>Solanum</taxon>
    </lineage>
</organism>
<sequence length="136" mass="15516">MKQPSGVKYPLTTLFVKRVLRLENMNECQRIIANGDHTRVPIYPPKHSPTAHKLITTNSMLQNSTQIQIQTTFHVEAQKLPSLNHSQYTLQSLQSKLLHSSQASYRTTTSHFQNLPTSPLPPKPQSKKQYSFLPSH</sequence>
<gene>
    <name evidence="2" type="ORF">H5410_032546</name>
</gene>
<dbReference type="EMBL" id="JACXVP010000006">
    <property type="protein sequence ID" value="KAG5601176.1"/>
    <property type="molecule type" value="Genomic_DNA"/>
</dbReference>
<evidence type="ECO:0000313" key="2">
    <source>
        <dbReference type="EMBL" id="KAG5601176.1"/>
    </source>
</evidence>
<feature type="region of interest" description="Disordered" evidence="1">
    <location>
        <begin position="102"/>
        <end position="136"/>
    </location>
</feature>
<reference evidence="2 3" key="1">
    <citation type="submission" date="2020-09" db="EMBL/GenBank/DDBJ databases">
        <title>De no assembly of potato wild relative species, Solanum commersonii.</title>
        <authorList>
            <person name="Cho K."/>
        </authorList>
    </citation>
    <scope>NUCLEOTIDE SEQUENCE [LARGE SCALE GENOMIC DNA]</scope>
    <source>
        <strain evidence="2">LZ3.2</strain>
        <tissue evidence="2">Leaf</tissue>
    </source>
</reference>
<keyword evidence="3" id="KW-1185">Reference proteome</keyword>
<protein>
    <submittedName>
        <fullName evidence="2">Uncharacterized protein</fullName>
    </submittedName>
</protein>
<dbReference type="Proteomes" id="UP000824120">
    <property type="component" value="Chromosome 6"/>
</dbReference>
<proteinExistence type="predicted"/>
<name>A0A9J5YN78_SOLCO</name>
<evidence type="ECO:0000313" key="3">
    <source>
        <dbReference type="Proteomes" id="UP000824120"/>
    </source>
</evidence>
<accession>A0A9J5YN78</accession>
<evidence type="ECO:0000256" key="1">
    <source>
        <dbReference type="SAM" id="MobiDB-lite"/>
    </source>
</evidence>
<dbReference type="AlphaFoldDB" id="A0A9J5YN78"/>
<feature type="compositionally biased region" description="Polar residues" evidence="1">
    <location>
        <begin position="103"/>
        <end position="114"/>
    </location>
</feature>
<comment type="caution">
    <text evidence="2">The sequence shown here is derived from an EMBL/GenBank/DDBJ whole genome shotgun (WGS) entry which is preliminary data.</text>
</comment>